<protein>
    <submittedName>
        <fullName evidence="1">Uncharacterized protein</fullName>
    </submittedName>
</protein>
<organism evidence="1 2">
    <name type="scientific">Chryseobacterium hagamense</name>
    <dbReference type="NCBI Taxonomy" id="395935"/>
    <lineage>
        <taxon>Bacteria</taxon>
        <taxon>Pseudomonadati</taxon>
        <taxon>Bacteroidota</taxon>
        <taxon>Flavobacteriia</taxon>
        <taxon>Flavobacteriales</taxon>
        <taxon>Weeksellaceae</taxon>
        <taxon>Chryseobacterium group</taxon>
        <taxon>Chryseobacterium</taxon>
    </lineage>
</organism>
<evidence type="ECO:0000313" key="2">
    <source>
        <dbReference type="Proteomes" id="UP000321863"/>
    </source>
</evidence>
<dbReference type="EMBL" id="BJYJ01000058">
    <property type="protein sequence ID" value="GEN78205.1"/>
    <property type="molecule type" value="Genomic_DNA"/>
</dbReference>
<comment type="caution">
    <text evidence="1">The sequence shown here is derived from an EMBL/GenBank/DDBJ whole genome shotgun (WGS) entry which is preliminary data.</text>
</comment>
<name>A0A511YSN5_9FLAO</name>
<sequence>MKYRLLLKTNFYLGGYTNTETELDFAGVTKLSKTYHKRLSADTEK</sequence>
<evidence type="ECO:0000313" key="1">
    <source>
        <dbReference type="EMBL" id="GEN78205.1"/>
    </source>
</evidence>
<proteinExistence type="predicted"/>
<keyword evidence="2" id="KW-1185">Reference proteome</keyword>
<gene>
    <name evidence="1" type="ORF">CHA01nite_39450</name>
</gene>
<reference evidence="1 2" key="1">
    <citation type="submission" date="2019-07" db="EMBL/GenBank/DDBJ databases">
        <title>Whole genome shotgun sequence of Chryseobacterium hagamense NBRC 105253.</title>
        <authorList>
            <person name="Hosoyama A."/>
            <person name="Uohara A."/>
            <person name="Ohji S."/>
            <person name="Ichikawa N."/>
        </authorList>
    </citation>
    <scope>NUCLEOTIDE SEQUENCE [LARGE SCALE GENOMIC DNA]</scope>
    <source>
        <strain evidence="1 2">NBRC 105253</strain>
    </source>
</reference>
<dbReference type="Proteomes" id="UP000321863">
    <property type="component" value="Unassembled WGS sequence"/>
</dbReference>
<accession>A0A511YSN5</accession>
<dbReference type="AlphaFoldDB" id="A0A511YSN5"/>